<name>A0A4Y9XUH1_9APHY</name>
<protein>
    <recommendedName>
        <fullName evidence="7">FAD/NAD(P)-binding domain-containing protein</fullName>
    </recommendedName>
</protein>
<feature type="compositionally biased region" description="Basic and acidic residues" evidence="4">
    <location>
        <begin position="233"/>
        <end position="269"/>
    </location>
</feature>
<dbReference type="STRING" id="34475.A0A4Y9XUH1"/>
<keyword evidence="3" id="KW-0560">Oxidoreductase</keyword>
<reference evidence="5 6" key="1">
    <citation type="submission" date="2019-01" db="EMBL/GenBank/DDBJ databases">
        <title>Genome sequencing of the rare red list fungi Fomitopsis rosea.</title>
        <authorList>
            <person name="Buettner E."/>
            <person name="Kellner H."/>
        </authorList>
    </citation>
    <scope>NUCLEOTIDE SEQUENCE [LARGE SCALE GENOMIC DNA]</scope>
    <source>
        <strain evidence="5 6">DSM 105464</strain>
    </source>
</reference>
<dbReference type="Gene3D" id="3.50.50.60">
    <property type="entry name" value="FAD/NAD(P)-binding domain"/>
    <property type="match status" value="2"/>
</dbReference>
<evidence type="ECO:0000313" key="6">
    <source>
        <dbReference type="Proteomes" id="UP000298390"/>
    </source>
</evidence>
<accession>A0A4Y9XUH1</accession>
<evidence type="ECO:0000256" key="3">
    <source>
        <dbReference type="ARBA" id="ARBA00023002"/>
    </source>
</evidence>
<dbReference type="EMBL" id="SEKV01000787">
    <property type="protein sequence ID" value="TFY53705.1"/>
    <property type="molecule type" value="Genomic_DNA"/>
</dbReference>
<evidence type="ECO:0000313" key="5">
    <source>
        <dbReference type="EMBL" id="TFY53705.1"/>
    </source>
</evidence>
<dbReference type="Pfam" id="PF13450">
    <property type="entry name" value="NAD_binding_8"/>
    <property type="match status" value="1"/>
</dbReference>
<dbReference type="SUPFAM" id="SSF51905">
    <property type="entry name" value="FAD/NAD(P)-binding domain"/>
    <property type="match status" value="2"/>
</dbReference>
<evidence type="ECO:0000256" key="1">
    <source>
        <dbReference type="ARBA" id="ARBA00022630"/>
    </source>
</evidence>
<keyword evidence="2" id="KW-0274">FAD</keyword>
<sequence length="639" mass="71380">MMSALAAEKNNAVQFAHNTLRAARKGDIATLLSPARVLRLLFDAFYILVELVIIWLFKPPAPPENFKPRGRIAVIGAGLTGVSSAAHAIAHGFDVVIYDQHESIGGIWANVNATSGLQLNSLLYRFHPGVLWSSMFPRRDAILSEIRRTWKEYHLEPRTHLNTRVTSVRRATPEEMDNVPEEDLDPCQQGHARWIVNDGADGVFDAVIVTIGTCGEPQWVKFPGMPDMEEIKARRVRSQEDARDSQESPTPDKDGSKTESEADAEERKHSQLGNKADAEDKQEEGEGDGETFAGTLLHSSELDDAQLAGKRVVVIGSGASGDKWVIPRNMIIDTLISAQPFGREMPLSFIWEKFITIWNYHGVEDLTPAHLGLFQGTPVVNDEFLDHVRAGRCKYIRGDTQGLTRDGVKVSVRGRSSKPGDEGKEEEFPADVIVLATGFKKPEIGFLPEDLFPETYERPNLYLQNFATEDWSVLMTNSSYMNAIAAISTSESVSIRIVRLNVLLSSSRHLDMRILLTFLMDEDARPSPKDMKLWVDVLRFVKRGARGGALGFFTYMELSACLLTRAHALCHTVLTEKPAAIWLLLFHIFRLDRLRWMFFIMQGWGVHPEPAEPGKEDAAKEGSAPISELGLVRDWVKAE</sequence>
<evidence type="ECO:0000256" key="2">
    <source>
        <dbReference type="ARBA" id="ARBA00022827"/>
    </source>
</evidence>
<dbReference type="Proteomes" id="UP000298390">
    <property type="component" value="Unassembled WGS sequence"/>
</dbReference>
<dbReference type="InterPro" id="IPR050346">
    <property type="entry name" value="FMO-like"/>
</dbReference>
<feature type="compositionally biased region" description="Acidic residues" evidence="4">
    <location>
        <begin position="280"/>
        <end position="289"/>
    </location>
</feature>
<feature type="region of interest" description="Disordered" evidence="4">
    <location>
        <begin position="233"/>
        <end position="292"/>
    </location>
</feature>
<proteinExistence type="predicted"/>
<dbReference type="InterPro" id="IPR036188">
    <property type="entry name" value="FAD/NAD-bd_sf"/>
</dbReference>
<comment type="caution">
    <text evidence="5">The sequence shown here is derived from an EMBL/GenBank/DDBJ whole genome shotgun (WGS) entry which is preliminary data.</text>
</comment>
<organism evidence="5 6">
    <name type="scientific">Rhodofomes roseus</name>
    <dbReference type="NCBI Taxonomy" id="34475"/>
    <lineage>
        <taxon>Eukaryota</taxon>
        <taxon>Fungi</taxon>
        <taxon>Dikarya</taxon>
        <taxon>Basidiomycota</taxon>
        <taxon>Agaricomycotina</taxon>
        <taxon>Agaricomycetes</taxon>
        <taxon>Polyporales</taxon>
        <taxon>Rhodofomes</taxon>
    </lineage>
</organism>
<dbReference type="AlphaFoldDB" id="A0A4Y9XUH1"/>
<dbReference type="PRINTS" id="PR00419">
    <property type="entry name" value="ADXRDTASE"/>
</dbReference>
<evidence type="ECO:0008006" key="7">
    <source>
        <dbReference type="Google" id="ProtNLM"/>
    </source>
</evidence>
<evidence type="ECO:0000256" key="4">
    <source>
        <dbReference type="SAM" id="MobiDB-lite"/>
    </source>
</evidence>
<gene>
    <name evidence="5" type="ORF">EVJ58_g9304</name>
</gene>
<keyword evidence="1" id="KW-0285">Flavoprotein</keyword>
<dbReference type="PANTHER" id="PTHR23023">
    <property type="entry name" value="DIMETHYLANILINE MONOOXYGENASE"/>
    <property type="match status" value="1"/>
</dbReference>
<dbReference type="GO" id="GO:0016491">
    <property type="term" value="F:oxidoreductase activity"/>
    <property type="evidence" value="ECO:0007669"/>
    <property type="project" value="UniProtKB-KW"/>
</dbReference>